<name>A0A068S658_9FUNG</name>
<sequence length="75" mass="8041">MGCRVCSLPKLSTTRSLYIAAFGLNMLDDGTCGSSNKTLISKQEHCTLSQWEIGAAHTGSDEYQAICRNNGIGNT</sequence>
<comment type="caution">
    <text evidence="1">The sequence shown here is derived from an EMBL/GenBank/DDBJ whole genome shotgun (WGS) entry which is preliminary data.</text>
</comment>
<protein>
    <submittedName>
        <fullName evidence="1">Uncharacterized protein</fullName>
    </submittedName>
</protein>
<reference evidence="1" key="1">
    <citation type="submission" date="2013-08" db="EMBL/GenBank/DDBJ databases">
        <title>Gene expansion shapes genome architecture in the human pathogen Lichtheimia corymbifera: an evolutionary genomics analysis in the ancient terrestrial Mucorales (Mucoromycotina).</title>
        <authorList>
            <person name="Schwartze V.U."/>
            <person name="Winter S."/>
            <person name="Shelest E."/>
            <person name="Marcet-Houben M."/>
            <person name="Horn F."/>
            <person name="Wehner S."/>
            <person name="Hoffmann K."/>
            <person name="Riege K."/>
            <person name="Sammeth M."/>
            <person name="Nowrousian M."/>
            <person name="Valiante V."/>
            <person name="Linde J."/>
            <person name="Jacobsen I.D."/>
            <person name="Marz M."/>
            <person name="Brakhage A.A."/>
            <person name="Gabaldon T."/>
            <person name="Bocker S."/>
            <person name="Voigt K."/>
        </authorList>
    </citation>
    <scope>NUCLEOTIDE SEQUENCE [LARGE SCALE GENOMIC DNA]</scope>
    <source>
        <strain evidence="1">FSU 9682</strain>
    </source>
</reference>
<proteinExistence type="predicted"/>
<dbReference type="VEuPathDB" id="FungiDB:LCOR_07755.1"/>
<dbReference type="Proteomes" id="UP000027586">
    <property type="component" value="Unassembled WGS sequence"/>
</dbReference>
<dbReference type="OrthoDB" id="10413447at2759"/>
<dbReference type="EMBL" id="CBTN010000040">
    <property type="protein sequence ID" value="CDH56741.1"/>
    <property type="molecule type" value="Genomic_DNA"/>
</dbReference>
<dbReference type="AlphaFoldDB" id="A0A068S658"/>
<keyword evidence="2" id="KW-1185">Reference proteome</keyword>
<evidence type="ECO:0000313" key="1">
    <source>
        <dbReference type="EMBL" id="CDH56741.1"/>
    </source>
</evidence>
<gene>
    <name evidence="1" type="ORF">LCOR_07755.1</name>
</gene>
<accession>A0A068S658</accession>
<evidence type="ECO:0000313" key="2">
    <source>
        <dbReference type="Proteomes" id="UP000027586"/>
    </source>
</evidence>
<organism evidence="1 2">
    <name type="scientific">Lichtheimia corymbifera JMRC:FSU:9682</name>
    <dbReference type="NCBI Taxonomy" id="1263082"/>
    <lineage>
        <taxon>Eukaryota</taxon>
        <taxon>Fungi</taxon>
        <taxon>Fungi incertae sedis</taxon>
        <taxon>Mucoromycota</taxon>
        <taxon>Mucoromycotina</taxon>
        <taxon>Mucoromycetes</taxon>
        <taxon>Mucorales</taxon>
        <taxon>Lichtheimiaceae</taxon>
        <taxon>Lichtheimia</taxon>
    </lineage>
</organism>